<dbReference type="Proteomes" id="UP000182649">
    <property type="component" value="Unassembled WGS sequence"/>
</dbReference>
<dbReference type="AlphaFoldDB" id="A0A1I7G1X9"/>
<sequence>MVAVMSSEAAAYEAYPTMEDEWNRKRQLSEMQRIEQGARRRQSGIADCLIQLERQNRIEQRDKELRHRQLKVARYRSEWR</sequence>
<evidence type="ECO:0000313" key="1">
    <source>
        <dbReference type="EMBL" id="SFU42465.1"/>
    </source>
</evidence>
<gene>
    <name evidence="1" type="ORF">SAMN05216417_10384</name>
</gene>
<proteinExistence type="predicted"/>
<reference evidence="1 2" key="1">
    <citation type="submission" date="2016-10" db="EMBL/GenBank/DDBJ databases">
        <authorList>
            <person name="de Groot N.N."/>
        </authorList>
    </citation>
    <scope>NUCLEOTIDE SEQUENCE [LARGE SCALE GENOMIC DNA]</scope>
    <source>
        <strain evidence="1 2">Nl14</strain>
    </source>
</reference>
<evidence type="ECO:0000313" key="2">
    <source>
        <dbReference type="Proteomes" id="UP000182649"/>
    </source>
</evidence>
<protein>
    <submittedName>
        <fullName evidence="1">Uncharacterized protein</fullName>
    </submittedName>
</protein>
<dbReference type="EMBL" id="FPBZ01000003">
    <property type="protein sequence ID" value="SFU42465.1"/>
    <property type="molecule type" value="Genomic_DNA"/>
</dbReference>
<organism evidence="1 2">
    <name type="scientific">Nitrosospira multiformis</name>
    <dbReference type="NCBI Taxonomy" id="1231"/>
    <lineage>
        <taxon>Bacteria</taxon>
        <taxon>Pseudomonadati</taxon>
        <taxon>Pseudomonadota</taxon>
        <taxon>Betaproteobacteria</taxon>
        <taxon>Nitrosomonadales</taxon>
        <taxon>Nitrosomonadaceae</taxon>
        <taxon>Nitrosospira</taxon>
    </lineage>
</organism>
<name>A0A1I7G1X9_9PROT</name>
<accession>A0A1I7G1X9</accession>